<sequence>MNHRRSRFQDGIGSFFIQLINVIIQSPLFQKKGMLRSQRIGNDLLILVSKEGISLPTDAAAWLFSPHEAYDMVLFMNAISDNPFYNEHYSDVRLNWGPKLGAQGLHLIHEVSRAMSMSRLCSDLSLYEVRTLDDILSLLEDVPKRSNGEHHIVEHAELLADCFRMLKHAGLPAAWNQRVQPYL</sequence>
<organism evidence="2 3">
    <name type="scientific">Paenibacillus mendelii</name>
    <dbReference type="NCBI Taxonomy" id="206163"/>
    <lineage>
        <taxon>Bacteria</taxon>
        <taxon>Bacillati</taxon>
        <taxon>Bacillota</taxon>
        <taxon>Bacilli</taxon>
        <taxon>Bacillales</taxon>
        <taxon>Paenibacillaceae</taxon>
        <taxon>Paenibacillus</taxon>
    </lineage>
</organism>
<keyword evidence="1" id="KW-0812">Transmembrane</keyword>
<accession>A0ABV6JKR0</accession>
<name>A0ABV6JKR0_9BACL</name>
<evidence type="ECO:0000256" key="1">
    <source>
        <dbReference type="SAM" id="Phobius"/>
    </source>
</evidence>
<dbReference type="Proteomes" id="UP001589818">
    <property type="component" value="Unassembled WGS sequence"/>
</dbReference>
<keyword evidence="3" id="KW-1185">Reference proteome</keyword>
<evidence type="ECO:0000313" key="2">
    <source>
        <dbReference type="EMBL" id="MFC0396510.1"/>
    </source>
</evidence>
<reference evidence="2 3" key="1">
    <citation type="submission" date="2024-09" db="EMBL/GenBank/DDBJ databases">
        <authorList>
            <person name="Sun Q."/>
            <person name="Mori K."/>
        </authorList>
    </citation>
    <scope>NUCLEOTIDE SEQUENCE [LARGE SCALE GENOMIC DNA]</scope>
    <source>
        <strain evidence="2 3">CCM 4839</strain>
    </source>
</reference>
<feature type="transmembrane region" description="Helical" evidence="1">
    <location>
        <begin position="12"/>
        <end position="29"/>
    </location>
</feature>
<comment type="caution">
    <text evidence="2">The sequence shown here is derived from an EMBL/GenBank/DDBJ whole genome shotgun (WGS) entry which is preliminary data.</text>
</comment>
<evidence type="ECO:0000313" key="3">
    <source>
        <dbReference type="Proteomes" id="UP001589818"/>
    </source>
</evidence>
<keyword evidence="1" id="KW-0472">Membrane</keyword>
<dbReference type="RefSeq" id="WP_204818638.1">
    <property type="nucleotide sequence ID" value="NZ_JANHOF010000005.1"/>
</dbReference>
<keyword evidence="1" id="KW-1133">Transmembrane helix</keyword>
<proteinExistence type="predicted"/>
<protein>
    <submittedName>
        <fullName evidence="2">Uncharacterized protein</fullName>
    </submittedName>
</protein>
<dbReference type="EMBL" id="JBHLVF010000061">
    <property type="protein sequence ID" value="MFC0396510.1"/>
    <property type="molecule type" value="Genomic_DNA"/>
</dbReference>
<gene>
    <name evidence="2" type="ORF">ACFFJ8_34825</name>
</gene>